<accession>A0ABT9SQB1</accession>
<dbReference type="Proteomes" id="UP001235513">
    <property type="component" value="Unassembled WGS sequence"/>
</dbReference>
<evidence type="ECO:0000313" key="1">
    <source>
        <dbReference type="EMBL" id="MDP9961625.1"/>
    </source>
</evidence>
<keyword evidence="2" id="KW-1185">Reference proteome</keyword>
<evidence type="ECO:0000313" key="2">
    <source>
        <dbReference type="Proteomes" id="UP001235513"/>
    </source>
</evidence>
<evidence type="ECO:0008006" key="3">
    <source>
        <dbReference type="Google" id="ProtNLM"/>
    </source>
</evidence>
<proteinExistence type="predicted"/>
<dbReference type="EMBL" id="JAUSRL010000006">
    <property type="protein sequence ID" value="MDP9961625.1"/>
    <property type="molecule type" value="Genomic_DNA"/>
</dbReference>
<name>A0ABT9SQB1_9FLAO</name>
<comment type="caution">
    <text evidence="1">The sequence shown here is derived from an EMBL/GenBank/DDBJ whole genome shotgun (WGS) entry which is preliminary data.</text>
</comment>
<sequence>MNGKSSTKLQKITYIEDVNIIKPKEVRVEFLDLPALFPDQYPG</sequence>
<organism evidence="1 2">
    <name type="scientific">Chryseobacterium lathyri</name>
    <dbReference type="NCBI Taxonomy" id="395933"/>
    <lineage>
        <taxon>Bacteria</taxon>
        <taxon>Pseudomonadati</taxon>
        <taxon>Bacteroidota</taxon>
        <taxon>Flavobacteriia</taxon>
        <taxon>Flavobacteriales</taxon>
        <taxon>Weeksellaceae</taxon>
        <taxon>Chryseobacterium group</taxon>
        <taxon>Chryseobacterium</taxon>
    </lineage>
</organism>
<gene>
    <name evidence="1" type="ORF">J2T04_003536</name>
</gene>
<protein>
    <recommendedName>
        <fullName evidence="3">Reverse transcriptase domain-containing protein</fullName>
    </recommendedName>
</protein>
<reference evidence="1 2" key="1">
    <citation type="submission" date="2023-07" db="EMBL/GenBank/DDBJ databases">
        <title>Sorghum-associated microbial communities from plants grown in Nebraska, USA.</title>
        <authorList>
            <person name="Schachtman D."/>
        </authorList>
    </citation>
    <scope>NUCLEOTIDE SEQUENCE [LARGE SCALE GENOMIC DNA]</scope>
    <source>
        <strain evidence="1 2">CC351</strain>
    </source>
</reference>